<dbReference type="Proteomes" id="UP000265562">
    <property type="component" value="Chromosome"/>
</dbReference>
<evidence type="ECO:0000259" key="2">
    <source>
        <dbReference type="Pfam" id="PF01478"/>
    </source>
</evidence>
<protein>
    <submittedName>
        <fullName evidence="3">Prepilin peptidase</fullName>
    </submittedName>
</protein>
<comment type="similarity">
    <text evidence="1">Belongs to the peptidase A24 family.</text>
</comment>
<dbReference type="InterPro" id="IPR000045">
    <property type="entry name" value="Prepilin_IV_endopep_pep"/>
</dbReference>
<gene>
    <name evidence="3" type="ORF">D4A81_08785</name>
</gene>
<feature type="domain" description="Prepilin type IV endopeptidase peptidase" evidence="2">
    <location>
        <begin position="65"/>
        <end position="174"/>
    </location>
</feature>
<keyword evidence="4" id="KW-1185">Reference proteome</keyword>
<dbReference type="Gene3D" id="1.20.120.1220">
    <property type="match status" value="1"/>
</dbReference>
<accession>A0A385Q0Z4</accession>
<dbReference type="RefSeq" id="WP_111524631.1">
    <property type="nucleotide sequence ID" value="NZ_CP032364.1"/>
</dbReference>
<reference evidence="3 4" key="1">
    <citation type="submission" date="2018-09" db="EMBL/GenBank/DDBJ databases">
        <title>Genome sequencing of Lachnoanaerobaculum umeaense DSM 23576.</title>
        <authorList>
            <person name="Kook J.-K."/>
            <person name="Park S.-N."/>
            <person name="Lim Y.K."/>
        </authorList>
    </citation>
    <scope>NUCLEOTIDE SEQUENCE [LARGE SCALE GENOMIC DNA]</scope>
    <source>
        <strain evidence="4">DSM 23576 \ CCUG 58757</strain>
    </source>
</reference>
<dbReference type="KEGG" id="lua:D4A81_08785"/>
<dbReference type="EMBL" id="CP032364">
    <property type="protein sequence ID" value="AYB00031.1"/>
    <property type="molecule type" value="Genomic_DNA"/>
</dbReference>
<sequence length="207" mass="22804">MVNLILCILFMLIAYAMTEYIYKKRYNISKQNIYLLVIYLLIGVAIGILYKVYEYDILKSLKALTIISVVLIVAGIDYREKIIPNEAIISILSIASILILINIFKNKVETLAIFIDSTVAMILGAGLFAISKAVSKNGVGMGDIKIIGALGFYLRTYALIGVLMVSLVSIAVYGMFKILTKKATTKDEIAFAPFIAFGVTTCMILGF</sequence>
<dbReference type="GO" id="GO:0005886">
    <property type="term" value="C:plasma membrane"/>
    <property type="evidence" value="ECO:0007669"/>
    <property type="project" value="TreeGrafter"/>
</dbReference>
<dbReference type="AlphaFoldDB" id="A0A385Q0Z4"/>
<dbReference type="GO" id="GO:0006465">
    <property type="term" value="P:signal peptide processing"/>
    <property type="evidence" value="ECO:0007669"/>
    <property type="project" value="TreeGrafter"/>
</dbReference>
<dbReference type="PANTHER" id="PTHR30487:SF0">
    <property type="entry name" value="PREPILIN LEADER PEPTIDASE_N-METHYLTRANSFERASE-RELATED"/>
    <property type="match status" value="1"/>
</dbReference>
<organism evidence="3 4">
    <name type="scientific">Lachnoanaerobaculum umeaense</name>
    <dbReference type="NCBI Taxonomy" id="617123"/>
    <lineage>
        <taxon>Bacteria</taxon>
        <taxon>Bacillati</taxon>
        <taxon>Bacillota</taxon>
        <taxon>Clostridia</taxon>
        <taxon>Lachnospirales</taxon>
        <taxon>Lachnospiraceae</taxon>
        <taxon>Lachnoanaerobaculum</taxon>
    </lineage>
</organism>
<dbReference type="GO" id="GO:0004190">
    <property type="term" value="F:aspartic-type endopeptidase activity"/>
    <property type="evidence" value="ECO:0007669"/>
    <property type="project" value="InterPro"/>
</dbReference>
<dbReference type="PANTHER" id="PTHR30487">
    <property type="entry name" value="TYPE 4 PREPILIN-LIKE PROTEINS LEADER PEPTIDE-PROCESSING ENZYME"/>
    <property type="match status" value="1"/>
</dbReference>
<evidence type="ECO:0000256" key="1">
    <source>
        <dbReference type="ARBA" id="ARBA00005801"/>
    </source>
</evidence>
<dbReference type="Pfam" id="PF01478">
    <property type="entry name" value="Peptidase_A24"/>
    <property type="match status" value="1"/>
</dbReference>
<evidence type="ECO:0000313" key="4">
    <source>
        <dbReference type="Proteomes" id="UP000265562"/>
    </source>
</evidence>
<evidence type="ECO:0000313" key="3">
    <source>
        <dbReference type="EMBL" id="AYB00031.1"/>
    </source>
</evidence>
<dbReference type="OrthoDB" id="9789291at2"/>
<proteinExistence type="inferred from homology"/>
<dbReference type="InterPro" id="IPR050882">
    <property type="entry name" value="Prepilin_peptidase/N-MTase"/>
</dbReference>
<name>A0A385Q0Z4_9FIRM</name>